<dbReference type="InterPro" id="IPR013154">
    <property type="entry name" value="ADH-like_N"/>
</dbReference>
<keyword evidence="2 4" id="KW-0862">Zinc</keyword>
<accession>A0A9D2M9B8</accession>
<comment type="cofactor">
    <cofactor evidence="4">
        <name>Zn(2+)</name>
        <dbReference type="ChEBI" id="CHEBI:29105"/>
    </cofactor>
</comment>
<dbReference type="SMART" id="SM00829">
    <property type="entry name" value="PKS_ER"/>
    <property type="match status" value="1"/>
</dbReference>
<dbReference type="InterPro" id="IPR002328">
    <property type="entry name" value="ADH_Zn_CS"/>
</dbReference>
<comment type="caution">
    <text evidence="6">The sequence shown here is derived from an EMBL/GenBank/DDBJ whole genome shotgun (WGS) entry which is preliminary data.</text>
</comment>
<reference evidence="6" key="1">
    <citation type="journal article" date="2021" name="PeerJ">
        <title>Extensive microbial diversity within the chicken gut microbiome revealed by metagenomics and culture.</title>
        <authorList>
            <person name="Gilroy R."/>
            <person name="Ravi A."/>
            <person name="Getino M."/>
            <person name="Pursley I."/>
            <person name="Horton D.L."/>
            <person name="Alikhan N.F."/>
            <person name="Baker D."/>
            <person name="Gharbi K."/>
            <person name="Hall N."/>
            <person name="Watson M."/>
            <person name="Adriaenssens E.M."/>
            <person name="Foster-Nyarko E."/>
            <person name="Jarju S."/>
            <person name="Secka A."/>
            <person name="Antonio M."/>
            <person name="Oren A."/>
            <person name="Chaudhuri R.R."/>
            <person name="La Ragione R."/>
            <person name="Hildebrand F."/>
            <person name="Pallen M.J."/>
        </authorList>
    </citation>
    <scope>NUCLEOTIDE SEQUENCE</scope>
    <source>
        <strain evidence="6">CHK189-11263</strain>
    </source>
</reference>
<dbReference type="InterPro" id="IPR013149">
    <property type="entry name" value="ADH-like_C"/>
</dbReference>
<dbReference type="PROSITE" id="PS00059">
    <property type="entry name" value="ADH_ZINC"/>
    <property type="match status" value="1"/>
</dbReference>
<reference evidence="6" key="2">
    <citation type="submission" date="2021-04" db="EMBL/GenBank/DDBJ databases">
        <authorList>
            <person name="Gilroy R."/>
        </authorList>
    </citation>
    <scope>NUCLEOTIDE SEQUENCE</scope>
    <source>
        <strain evidence="6">CHK189-11263</strain>
    </source>
</reference>
<gene>
    <name evidence="6" type="ORF">H9714_03370</name>
</gene>
<dbReference type="InterPro" id="IPR050129">
    <property type="entry name" value="Zn_alcohol_dh"/>
</dbReference>
<dbReference type="InterPro" id="IPR020843">
    <property type="entry name" value="ER"/>
</dbReference>
<evidence type="ECO:0000313" key="7">
    <source>
        <dbReference type="Proteomes" id="UP000824208"/>
    </source>
</evidence>
<dbReference type="Gene3D" id="3.90.180.10">
    <property type="entry name" value="Medium-chain alcohol dehydrogenases, catalytic domain"/>
    <property type="match status" value="1"/>
</dbReference>
<dbReference type="GO" id="GO:0008270">
    <property type="term" value="F:zinc ion binding"/>
    <property type="evidence" value="ECO:0007669"/>
    <property type="project" value="InterPro"/>
</dbReference>
<dbReference type="PANTHER" id="PTHR43401">
    <property type="entry name" value="L-THREONINE 3-DEHYDROGENASE"/>
    <property type="match status" value="1"/>
</dbReference>
<dbReference type="InterPro" id="IPR011032">
    <property type="entry name" value="GroES-like_sf"/>
</dbReference>
<organism evidence="6 7">
    <name type="scientific">Candidatus Flavonifractor intestinipullorum</name>
    <dbReference type="NCBI Taxonomy" id="2838587"/>
    <lineage>
        <taxon>Bacteria</taxon>
        <taxon>Bacillati</taxon>
        <taxon>Bacillota</taxon>
        <taxon>Clostridia</taxon>
        <taxon>Eubacteriales</taxon>
        <taxon>Oscillospiraceae</taxon>
        <taxon>Flavonifractor</taxon>
    </lineage>
</organism>
<dbReference type="GO" id="GO:0016491">
    <property type="term" value="F:oxidoreductase activity"/>
    <property type="evidence" value="ECO:0007669"/>
    <property type="project" value="UniProtKB-KW"/>
</dbReference>
<dbReference type="Pfam" id="PF00107">
    <property type="entry name" value="ADH_zinc_N"/>
    <property type="match status" value="1"/>
</dbReference>
<comment type="similarity">
    <text evidence="4">Belongs to the zinc-containing alcohol dehydrogenase family.</text>
</comment>
<feature type="domain" description="Enoyl reductase (ER)" evidence="5">
    <location>
        <begin position="7"/>
        <end position="337"/>
    </location>
</feature>
<evidence type="ECO:0000256" key="3">
    <source>
        <dbReference type="ARBA" id="ARBA00023002"/>
    </source>
</evidence>
<keyword evidence="3" id="KW-0560">Oxidoreductase</keyword>
<evidence type="ECO:0000256" key="4">
    <source>
        <dbReference type="RuleBase" id="RU361277"/>
    </source>
</evidence>
<proteinExistence type="inferred from homology"/>
<evidence type="ECO:0000259" key="5">
    <source>
        <dbReference type="SMART" id="SM00829"/>
    </source>
</evidence>
<sequence>MKAAVVVDLKKVEIQDIPAPVPADNEVLIKVQTAGICGSDLHLFNGTHAFRKPPVVLGHEMAGEIVQVGKDVTGWKVGDRVTVEPQEGCGECPMCQQGLINICDHIKVPGTGTWGGTFAEYFNAPADKLYKLDDKVPYELGTLIEPFAVAVHTVARASVKERDCCVILGAGTIGMLCLVAAREAGFKKIICTDTAPFNREMAVREGAVAAFDPIHEDVEAKVMELTEGVGADLTLVAAGAPNILDQASACTKKRGEIGVVAAITRPIPYTAYTLSHREQTMYGVWTYESEDFKHAADLINGGLDLSSFVTQVLPLEQTQHGLEMLNAKTDPIIKILVRVNG</sequence>
<dbReference type="Gene3D" id="3.40.50.720">
    <property type="entry name" value="NAD(P)-binding Rossmann-like Domain"/>
    <property type="match status" value="1"/>
</dbReference>
<dbReference type="InterPro" id="IPR036291">
    <property type="entry name" value="NAD(P)-bd_dom_sf"/>
</dbReference>
<dbReference type="SUPFAM" id="SSF51735">
    <property type="entry name" value="NAD(P)-binding Rossmann-fold domains"/>
    <property type="match status" value="1"/>
</dbReference>
<dbReference type="AlphaFoldDB" id="A0A9D2M9B8"/>
<dbReference type="SUPFAM" id="SSF50129">
    <property type="entry name" value="GroES-like"/>
    <property type="match status" value="1"/>
</dbReference>
<evidence type="ECO:0000256" key="1">
    <source>
        <dbReference type="ARBA" id="ARBA00022723"/>
    </source>
</evidence>
<dbReference type="EMBL" id="DWYC01000036">
    <property type="protein sequence ID" value="HJB56571.1"/>
    <property type="molecule type" value="Genomic_DNA"/>
</dbReference>
<dbReference type="PANTHER" id="PTHR43401:SF2">
    <property type="entry name" value="L-THREONINE 3-DEHYDROGENASE"/>
    <property type="match status" value="1"/>
</dbReference>
<evidence type="ECO:0000313" key="6">
    <source>
        <dbReference type="EMBL" id="HJB56571.1"/>
    </source>
</evidence>
<name>A0A9D2M9B8_9FIRM</name>
<protein>
    <submittedName>
        <fullName evidence="6">Alcohol dehydrogenase catalytic domain-containing protein</fullName>
    </submittedName>
</protein>
<dbReference type="Proteomes" id="UP000824208">
    <property type="component" value="Unassembled WGS sequence"/>
</dbReference>
<dbReference type="Pfam" id="PF08240">
    <property type="entry name" value="ADH_N"/>
    <property type="match status" value="1"/>
</dbReference>
<keyword evidence="1 4" id="KW-0479">Metal-binding</keyword>
<evidence type="ECO:0000256" key="2">
    <source>
        <dbReference type="ARBA" id="ARBA00022833"/>
    </source>
</evidence>